<dbReference type="PANTHER" id="PTHR31042:SF60">
    <property type="entry name" value="CORE-2_I-BRANCHING BETA-1,6-N-ACETYLGLUCOSAMINYLTRANSFERASE FAMILY PROTEIN"/>
    <property type="match status" value="1"/>
</dbReference>
<keyword evidence="2" id="KW-0328">Glycosyltransferase</keyword>
<evidence type="ECO:0000256" key="5">
    <source>
        <dbReference type="ARBA" id="ARBA00023180"/>
    </source>
</evidence>
<evidence type="ECO:0000313" key="6">
    <source>
        <dbReference type="EMBL" id="MBA0783968.1"/>
    </source>
</evidence>
<organism evidence="6 7">
    <name type="scientific">Gossypium trilobum</name>
    <dbReference type="NCBI Taxonomy" id="34281"/>
    <lineage>
        <taxon>Eukaryota</taxon>
        <taxon>Viridiplantae</taxon>
        <taxon>Streptophyta</taxon>
        <taxon>Embryophyta</taxon>
        <taxon>Tracheophyta</taxon>
        <taxon>Spermatophyta</taxon>
        <taxon>Magnoliopsida</taxon>
        <taxon>eudicotyledons</taxon>
        <taxon>Gunneridae</taxon>
        <taxon>Pentapetalae</taxon>
        <taxon>rosids</taxon>
        <taxon>malvids</taxon>
        <taxon>Malvales</taxon>
        <taxon>Malvaceae</taxon>
        <taxon>Malvoideae</taxon>
        <taxon>Gossypium</taxon>
    </lineage>
</organism>
<dbReference type="Proteomes" id="UP000593568">
    <property type="component" value="Unassembled WGS sequence"/>
</dbReference>
<protein>
    <submittedName>
        <fullName evidence="6">Uncharacterized protein</fullName>
    </submittedName>
</protein>
<evidence type="ECO:0000256" key="4">
    <source>
        <dbReference type="ARBA" id="ARBA00023136"/>
    </source>
</evidence>
<evidence type="ECO:0000256" key="1">
    <source>
        <dbReference type="ARBA" id="ARBA00004606"/>
    </source>
</evidence>
<dbReference type="GO" id="GO:0016020">
    <property type="term" value="C:membrane"/>
    <property type="evidence" value="ECO:0007669"/>
    <property type="project" value="UniProtKB-SubCell"/>
</dbReference>
<keyword evidence="7" id="KW-1185">Reference proteome</keyword>
<accession>A0A7J9FFM0</accession>
<reference evidence="6 7" key="1">
    <citation type="journal article" date="2019" name="Genome Biol. Evol.">
        <title>Insights into the evolution of the New World diploid cottons (Gossypium, subgenus Houzingenia) based on genome sequencing.</title>
        <authorList>
            <person name="Grover C.E."/>
            <person name="Arick M.A. 2nd"/>
            <person name="Thrash A."/>
            <person name="Conover J.L."/>
            <person name="Sanders W.S."/>
            <person name="Peterson D.G."/>
            <person name="Frelichowski J.E."/>
            <person name="Scheffler J.A."/>
            <person name="Scheffler B.E."/>
            <person name="Wendel J.F."/>
        </authorList>
    </citation>
    <scope>NUCLEOTIDE SEQUENCE [LARGE SCALE GENOMIC DNA]</scope>
    <source>
        <strain evidence="6">8</strain>
        <tissue evidence="6">Leaf</tissue>
    </source>
</reference>
<comment type="subcellular location">
    <subcellularLocation>
        <location evidence="1">Membrane</location>
        <topology evidence="1">Single-pass type II membrane protein</topology>
    </subcellularLocation>
</comment>
<comment type="caution">
    <text evidence="6">The sequence shown here is derived from an EMBL/GenBank/DDBJ whole genome shotgun (WGS) entry which is preliminary data.</text>
</comment>
<proteinExistence type="predicted"/>
<evidence type="ECO:0000256" key="2">
    <source>
        <dbReference type="ARBA" id="ARBA00022676"/>
    </source>
</evidence>
<dbReference type="InterPro" id="IPR003406">
    <property type="entry name" value="Glyco_trans_14"/>
</dbReference>
<gene>
    <name evidence="6" type="ORF">Gotri_001601</name>
</gene>
<dbReference type="Pfam" id="PF02485">
    <property type="entry name" value="Branch"/>
    <property type="match status" value="1"/>
</dbReference>
<keyword evidence="3" id="KW-0808">Transferase</keyword>
<evidence type="ECO:0000313" key="7">
    <source>
        <dbReference type="Proteomes" id="UP000593568"/>
    </source>
</evidence>
<dbReference type="EMBL" id="JABEZW010000013">
    <property type="protein sequence ID" value="MBA0783968.1"/>
    <property type="molecule type" value="Genomic_DNA"/>
</dbReference>
<keyword evidence="4" id="KW-0472">Membrane</keyword>
<dbReference type="GO" id="GO:0016757">
    <property type="term" value="F:glycosyltransferase activity"/>
    <property type="evidence" value="ECO:0007669"/>
    <property type="project" value="UniProtKB-KW"/>
</dbReference>
<dbReference type="InterPro" id="IPR044174">
    <property type="entry name" value="BC10-like"/>
</dbReference>
<name>A0A7J9FFM0_9ROSI</name>
<evidence type="ECO:0000256" key="3">
    <source>
        <dbReference type="ARBA" id="ARBA00022679"/>
    </source>
</evidence>
<dbReference type="PANTHER" id="PTHR31042">
    <property type="entry name" value="CORE-2/I-BRANCHING BETA-1,6-N-ACETYLGLUCOSAMINYLTRANSFERASE FAMILY PROTEIN-RELATED"/>
    <property type="match status" value="1"/>
</dbReference>
<sequence length="113" mass="12816">MFVLLSASCIPIHSLDFTYKTLTRSKKSFIEILNNEVGSYDRWAARGKDSMLPEVTLEDFRIGSQFWSLTRKHAKLVVGDESSHEPREGCDLGSHTLKEFAEGRLRGLTDNPE</sequence>
<dbReference type="AlphaFoldDB" id="A0A7J9FFM0"/>
<keyword evidence="5" id="KW-0325">Glycoprotein</keyword>